<dbReference type="EMBL" id="JACRSQ010000024">
    <property type="protein sequence ID" value="MBC8544554.1"/>
    <property type="molecule type" value="Genomic_DNA"/>
</dbReference>
<evidence type="ECO:0000259" key="2">
    <source>
        <dbReference type="Pfam" id="PF18164"/>
    </source>
</evidence>
<dbReference type="Proteomes" id="UP000657006">
    <property type="component" value="Unassembled WGS sequence"/>
</dbReference>
<dbReference type="InterPro" id="IPR041644">
    <property type="entry name" value="GNAT_C"/>
</dbReference>
<feature type="domain" description="N-acyltransferase N-terminal" evidence="1">
    <location>
        <begin position="11"/>
        <end position="142"/>
    </location>
</feature>
<dbReference type="Gene3D" id="3.40.630.120">
    <property type="match status" value="1"/>
</dbReference>
<dbReference type="Pfam" id="PF18164">
    <property type="entry name" value="GNAT_C"/>
    <property type="match status" value="1"/>
</dbReference>
<proteinExistence type="predicted"/>
<reference evidence="3" key="1">
    <citation type="submission" date="2020-08" db="EMBL/GenBank/DDBJ databases">
        <title>Genome public.</title>
        <authorList>
            <person name="Liu C."/>
            <person name="Sun Q."/>
        </authorList>
    </citation>
    <scope>NUCLEOTIDE SEQUENCE</scope>
    <source>
        <strain evidence="3">NSJ-32</strain>
    </source>
</reference>
<organism evidence="3 4">
    <name type="scientific">Bianquea renquensis</name>
    <dbReference type="NCBI Taxonomy" id="2763661"/>
    <lineage>
        <taxon>Bacteria</taxon>
        <taxon>Bacillati</taxon>
        <taxon>Bacillota</taxon>
        <taxon>Clostridia</taxon>
        <taxon>Eubacteriales</taxon>
        <taxon>Bianqueaceae</taxon>
        <taxon>Bianquea</taxon>
    </lineage>
</organism>
<comment type="caution">
    <text evidence="3">The sequence shown here is derived from an EMBL/GenBank/DDBJ whole genome shotgun (WGS) entry which is preliminary data.</text>
</comment>
<protein>
    <submittedName>
        <fullName evidence="3">DUF5596 domain-containing protein</fullName>
    </submittedName>
</protein>
<sequence>MSQVCTCCNQAMEFMRRIDFPIEAQAYFQGLMKRLEALPSLQTRLEQIVQRFFDHRESTIASLVPELDALAEAAEANRFSIHMLFLLYGAEPLKVLYRQKNMPEDIYWNTCQDLRYKLLECRQVKGIWGTVTIRWFEGFYRMERFALGRMQYGITTFPVDEFTKAGVTVRKGDICHDMHIPSSGPLTWEKRLDSYKRAYAFFQDELHGKPLVITCHSWLLYPDNAQIFPQGSNMLDFMKDFTILEHRDYEGFPEACRVFGRDWTGPLNELPDETRLQRNIIRWLKQGRPMGDGFGVILFDGEKIL</sequence>
<evidence type="ECO:0000259" key="1">
    <source>
        <dbReference type="Pfam" id="PF18082"/>
    </source>
</evidence>
<accession>A0A926DVQ6</accession>
<keyword evidence="4" id="KW-1185">Reference proteome</keyword>
<name>A0A926DVQ6_9FIRM</name>
<dbReference type="RefSeq" id="WP_177714184.1">
    <property type="nucleotide sequence ID" value="NZ_JACRSQ010000024.1"/>
</dbReference>
<feature type="domain" description="GNAT-like C-terminal" evidence="2">
    <location>
        <begin position="145"/>
        <end position="297"/>
    </location>
</feature>
<dbReference type="Pfam" id="PF18082">
    <property type="entry name" value="NAT_N"/>
    <property type="match status" value="1"/>
</dbReference>
<gene>
    <name evidence="3" type="ORF">H8730_13485</name>
</gene>
<dbReference type="InterPro" id="IPR041273">
    <property type="entry name" value="NAT_N"/>
</dbReference>
<evidence type="ECO:0000313" key="3">
    <source>
        <dbReference type="EMBL" id="MBC8544554.1"/>
    </source>
</evidence>
<evidence type="ECO:0000313" key="4">
    <source>
        <dbReference type="Proteomes" id="UP000657006"/>
    </source>
</evidence>
<dbReference type="AlphaFoldDB" id="A0A926DVQ6"/>